<dbReference type="SUPFAM" id="SSF52091">
    <property type="entry name" value="SpoIIaa-like"/>
    <property type="match status" value="1"/>
</dbReference>
<dbReference type="InterPro" id="IPR036513">
    <property type="entry name" value="STAS_dom_sf"/>
</dbReference>
<protein>
    <submittedName>
        <fullName evidence="2">STAS domain-containing protein</fullName>
    </submittedName>
</protein>
<organism evidence="2 3">
    <name type="scientific">Streptomyces xantholiticus</name>
    <dbReference type="NCBI Taxonomy" id="68285"/>
    <lineage>
        <taxon>Bacteria</taxon>
        <taxon>Bacillati</taxon>
        <taxon>Actinomycetota</taxon>
        <taxon>Actinomycetes</taxon>
        <taxon>Kitasatosporales</taxon>
        <taxon>Streptomycetaceae</taxon>
        <taxon>Streptomyces</taxon>
    </lineage>
</organism>
<keyword evidence="3" id="KW-1185">Reference proteome</keyword>
<name>A0ABV1UMP2_9ACTN</name>
<dbReference type="InterPro" id="IPR058548">
    <property type="entry name" value="MlaB-like_STAS"/>
</dbReference>
<accession>A0ABV1UMP2</accession>
<dbReference type="RefSeq" id="WP_351974548.1">
    <property type="nucleotide sequence ID" value="NZ_JBEPBX010000001.1"/>
</dbReference>
<evidence type="ECO:0000313" key="2">
    <source>
        <dbReference type="EMBL" id="MER6612070.1"/>
    </source>
</evidence>
<dbReference type="Gene3D" id="3.30.750.24">
    <property type="entry name" value="STAS domain"/>
    <property type="match status" value="1"/>
</dbReference>
<sequence>MTTSTSPGQQLPLAISADDERVIVTFHGVLYSSMALALEEQLQDPRLSGSREWLFDMGAVERIDLVCAYALLRVAGAAAAPSVRVTHANRRVERTLHHAGLHAVATFDA</sequence>
<dbReference type="Pfam" id="PF13466">
    <property type="entry name" value="STAS_2"/>
    <property type="match status" value="1"/>
</dbReference>
<feature type="domain" description="STAS" evidence="1">
    <location>
        <begin position="11"/>
        <end position="109"/>
    </location>
</feature>
<dbReference type="InterPro" id="IPR002645">
    <property type="entry name" value="STAS_dom"/>
</dbReference>
<proteinExistence type="predicted"/>
<evidence type="ECO:0000259" key="1">
    <source>
        <dbReference type="PROSITE" id="PS50801"/>
    </source>
</evidence>
<dbReference type="EMBL" id="JBEPBX010000001">
    <property type="protein sequence ID" value="MER6612070.1"/>
    <property type="molecule type" value="Genomic_DNA"/>
</dbReference>
<dbReference type="Proteomes" id="UP001445472">
    <property type="component" value="Unassembled WGS sequence"/>
</dbReference>
<dbReference type="PROSITE" id="PS50801">
    <property type="entry name" value="STAS"/>
    <property type="match status" value="1"/>
</dbReference>
<comment type="caution">
    <text evidence="2">The sequence shown here is derived from an EMBL/GenBank/DDBJ whole genome shotgun (WGS) entry which is preliminary data.</text>
</comment>
<reference evidence="2 3" key="1">
    <citation type="submission" date="2024-06" db="EMBL/GenBank/DDBJ databases">
        <title>The Natural Products Discovery Center: Release of the First 8490 Sequenced Strains for Exploring Actinobacteria Biosynthetic Diversity.</title>
        <authorList>
            <person name="Kalkreuter E."/>
            <person name="Kautsar S.A."/>
            <person name="Yang D."/>
            <person name="Bader C.D."/>
            <person name="Teijaro C.N."/>
            <person name="Fluegel L."/>
            <person name="Davis C.M."/>
            <person name="Simpson J.R."/>
            <person name="Lauterbach L."/>
            <person name="Steele A.D."/>
            <person name="Gui C."/>
            <person name="Meng S."/>
            <person name="Li G."/>
            <person name="Viehrig K."/>
            <person name="Ye F."/>
            <person name="Su P."/>
            <person name="Kiefer A.F."/>
            <person name="Nichols A."/>
            <person name="Cepeda A.J."/>
            <person name="Yan W."/>
            <person name="Fan B."/>
            <person name="Jiang Y."/>
            <person name="Adhikari A."/>
            <person name="Zheng C.-J."/>
            <person name="Schuster L."/>
            <person name="Cowan T.M."/>
            <person name="Smanski M.J."/>
            <person name="Chevrette M.G."/>
            <person name="De Carvalho L.P.S."/>
            <person name="Shen B."/>
        </authorList>
    </citation>
    <scope>NUCLEOTIDE SEQUENCE [LARGE SCALE GENOMIC DNA]</scope>
    <source>
        <strain evidence="2 3">NPDC000837</strain>
    </source>
</reference>
<evidence type="ECO:0000313" key="3">
    <source>
        <dbReference type="Proteomes" id="UP001445472"/>
    </source>
</evidence>
<gene>
    <name evidence="2" type="ORF">ABT276_01355</name>
</gene>